<reference evidence="1 2" key="1">
    <citation type="submission" date="2016-06" db="EMBL/GenBank/DDBJ databases">
        <authorList>
            <person name="Kjaerup R.B."/>
            <person name="Dalgaard T.S."/>
            <person name="Juul-Madsen H.R."/>
        </authorList>
    </citation>
    <scope>NUCLEOTIDE SEQUENCE [LARGE SCALE GENOMIC DNA]</scope>
    <source>
        <strain evidence="1 2">1276495.2</strain>
    </source>
</reference>
<name>A0A1A3KGK9_MYCAS</name>
<organism evidence="1 2">
    <name type="scientific">Mycobacterium asiaticum</name>
    <dbReference type="NCBI Taxonomy" id="1790"/>
    <lineage>
        <taxon>Bacteria</taxon>
        <taxon>Bacillati</taxon>
        <taxon>Actinomycetota</taxon>
        <taxon>Actinomycetes</taxon>
        <taxon>Mycobacteriales</taxon>
        <taxon>Mycobacteriaceae</taxon>
        <taxon>Mycobacterium</taxon>
    </lineage>
</organism>
<evidence type="ECO:0000313" key="2">
    <source>
        <dbReference type="Proteomes" id="UP000093925"/>
    </source>
</evidence>
<protein>
    <submittedName>
        <fullName evidence="1">Uncharacterized protein</fullName>
    </submittedName>
</protein>
<proteinExistence type="predicted"/>
<sequence>MDGGAAGADQSAARWVDTRGLRHVDAALGGWPAVEVGRDQPRAETQFGVGVVLVAGELERVL</sequence>
<gene>
    <name evidence="1" type="ORF">A5640_18440</name>
</gene>
<evidence type="ECO:0000313" key="1">
    <source>
        <dbReference type="EMBL" id="OBJ83543.1"/>
    </source>
</evidence>
<dbReference type="Proteomes" id="UP000093925">
    <property type="component" value="Unassembled WGS sequence"/>
</dbReference>
<dbReference type="EMBL" id="LZLM01000091">
    <property type="protein sequence ID" value="OBJ83543.1"/>
    <property type="molecule type" value="Genomic_DNA"/>
</dbReference>
<comment type="caution">
    <text evidence="1">The sequence shown here is derived from an EMBL/GenBank/DDBJ whole genome shotgun (WGS) entry which is preliminary data.</text>
</comment>
<dbReference type="AlphaFoldDB" id="A0A1A3KGK9"/>
<accession>A0A1A3KGK9</accession>